<sequence>MFGYPFFCLTTVGLPLVLSFQSPNQQVKEWQLPFSDHLFYGTIHHSSVSRGILASRVHYFSGFIISHTHTVNKEIAEMGFLNLCILFLLIISTNACDRCLHQSKVAFFSTASSLSSGACGYGSSATTFYGSHLAAAVPTIYKSGSGCGACFQMRCKDSKLCSKAGTQVIVTDLNKNNETDFVVSGRAFMAMANPGMGHNLLKLGVANVEYKRVPCDYKGKNLTLRVEESTQKPNYLALKFLYQGGQTEIMGVDVAQVGSSSWTYMTRNYGAVWDTSRAPAGPLQLRLVVTSGYDGKWIWAKSVLPADWSVGGVYDSGVQIDDVAQEGCGECDEQDWKF</sequence>
<proteinExistence type="predicted"/>
<organism evidence="1 2">
    <name type="scientific">Smallanthus sonchifolius</name>
    <dbReference type="NCBI Taxonomy" id="185202"/>
    <lineage>
        <taxon>Eukaryota</taxon>
        <taxon>Viridiplantae</taxon>
        <taxon>Streptophyta</taxon>
        <taxon>Embryophyta</taxon>
        <taxon>Tracheophyta</taxon>
        <taxon>Spermatophyta</taxon>
        <taxon>Magnoliopsida</taxon>
        <taxon>eudicotyledons</taxon>
        <taxon>Gunneridae</taxon>
        <taxon>Pentapetalae</taxon>
        <taxon>asterids</taxon>
        <taxon>campanulids</taxon>
        <taxon>Asterales</taxon>
        <taxon>Asteraceae</taxon>
        <taxon>Asteroideae</taxon>
        <taxon>Heliantheae alliance</taxon>
        <taxon>Millerieae</taxon>
        <taxon>Smallanthus</taxon>
    </lineage>
</organism>
<evidence type="ECO:0000313" key="1">
    <source>
        <dbReference type="EMBL" id="KAI3805131.1"/>
    </source>
</evidence>
<dbReference type="Proteomes" id="UP001056120">
    <property type="component" value="Linkage Group LG09"/>
</dbReference>
<comment type="caution">
    <text evidence="1">The sequence shown here is derived from an EMBL/GenBank/DDBJ whole genome shotgun (WGS) entry which is preliminary data.</text>
</comment>
<reference evidence="1 2" key="2">
    <citation type="journal article" date="2022" name="Mol. Ecol. Resour.">
        <title>The genomes of chicory, endive, great burdock and yacon provide insights into Asteraceae paleo-polyploidization history and plant inulin production.</title>
        <authorList>
            <person name="Fan W."/>
            <person name="Wang S."/>
            <person name="Wang H."/>
            <person name="Wang A."/>
            <person name="Jiang F."/>
            <person name="Liu H."/>
            <person name="Zhao H."/>
            <person name="Xu D."/>
            <person name="Zhang Y."/>
        </authorList>
    </citation>
    <scope>NUCLEOTIDE SEQUENCE [LARGE SCALE GENOMIC DNA]</scope>
    <source>
        <strain evidence="2">cv. Yunnan</strain>
        <tissue evidence="1">Leaves</tissue>
    </source>
</reference>
<accession>A0ACB9IBJ2</accession>
<gene>
    <name evidence="1" type="ORF">L1987_27209</name>
</gene>
<evidence type="ECO:0000313" key="2">
    <source>
        <dbReference type="Proteomes" id="UP001056120"/>
    </source>
</evidence>
<name>A0ACB9IBJ2_9ASTR</name>
<reference evidence="2" key="1">
    <citation type="journal article" date="2022" name="Mol. Ecol. Resour.">
        <title>The genomes of chicory, endive, great burdock and yacon provide insights into Asteraceae palaeo-polyploidization history and plant inulin production.</title>
        <authorList>
            <person name="Fan W."/>
            <person name="Wang S."/>
            <person name="Wang H."/>
            <person name="Wang A."/>
            <person name="Jiang F."/>
            <person name="Liu H."/>
            <person name="Zhao H."/>
            <person name="Xu D."/>
            <person name="Zhang Y."/>
        </authorList>
    </citation>
    <scope>NUCLEOTIDE SEQUENCE [LARGE SCALE GENOMIC DNA]</scope>
    <source>
        <strain evidence="2">cv. Yunnan</strain>
    </source>
</reference>
<protein>
    <submittedName>
        <fullName evidence="1">Uncharacterized protein</fullName>
    </submittedName>
</protein>
<keyword evidence="2" id="KW-1185">Reference proteome</keyword>
<dbReference type="EMBL" id="CM042026">
    <property type="protein sequence ID" value="KAI3805131.1"/>
    <property type="molecule type" value="Genomic_DNA"/>
</dbReference>